<dbReference type="GO" id="GO:0003677">
    <property type="term" value="F:DNA binding"/>
    <property type="evidence" value="ECO:0007669"/>
    <property type="project" value="InterPro"/>
</dbReference>
<dbReference type="SUPFAM" id="SSF88723">
    <property type="entry name" value="PIN domain-like"/>
    <property type="match status" value="1"/>
</dbReference>
<dbReference type="Pfam" id="PF00867">
    <property type="entry name" value="XPG_I"/>
    <property type="match status" value="1"/>
</dbReference>
<dbReference type="PANTHER" id="PTHR11081:SF59">
    <property type="entry name" value="FI23547P1"/>
    <property type="match status" value="1"/>
</dbReference>
<dbReference type="InterPro" id="IPR006086">
    <property type="entry name" value="XPG-I_dom"/>
</dbReference>
<proteinExistence type="predicted"/>
<dbReference type="PRINTS" id="PR00853">
    <property type="entry name" value="XPGRADSUPER"/>
</dbReference>
<dbReference type="EMBL" id="JAQQWP010000009">
    <property type="protein sequence ID" value="KAK8100196.1"/>
    <property type="molecule type" value="Genomic_DNA"/>
</dbReference>
<evidence type="ECO:0000256" key="1">
    <source>
        <dbReference type="SAM" id="MobiDB-lite"/>
    </source>
</evidence>
<evidence type="ECO:0000313" key="3">
    <source>
        <dbReference type="EMBL" id="KAK8100196.1"/>
    </source>
</evidence>
<evidence type="ECO:0000259" key="2">
    <source>
        <dbReference type="SMART" id="SM00484"/>
    </source>
</evidence>
<feature type="compositionally biased region" description="Low complexity" evidence="1">
    <location>
        <begin position="462"/>
        <end position="476"/>
    </location>
</feature>
<dbReference type="CDD" id="cd09870">
    <property type="entry name" value="PIN_YEN1"/>
    <property type="match status" value="1"/>
</dbReference>
<sequence>MGVKGLWEEVRKVHPGRDVSLAELNAEHVESTGRPMRIAVDAAIDIYKYKFGTDHVTNGDYGGMNAPTRTWFQHVLHLLAAGVQLVCVYDGPGRVAVKRGHRTTGPDYKPYTSAAASSLRSETEKTHGCEYKHMVYLSKMFLGYLGIHTYDAPGEGEAECAALEKAGLVDAVMTSDGDAFVFGARTILWAQHAKDGEAMVRVFKIWKRQNLGLRGCSPSLAFKIAEKKPKHCGLLWTLARNPSLRAAQLPKWRNCLAEDLRTGVFGQKYPSIANSLSDKSPKLSVIDNYMKEIEKQPTIKTIDWSRDVDLPELRKFTEVYFDWKYRQYAVKFVRATVVPLLVHKLLRCRELGRDGSEWILAITLTKGTGSAREIRVKPDHDRVVPIRVLDEPIVEGYEGNLKKMEVDKTPEWLPYWLVEQACPSLFQRWQEEHARKNKRKSTGEDPSEGTTPKRARGRPPKGQAVAAVQGQATPKRGPGRPPKPKQHSAAGKSCVPALERSTGRLPLDPKSPNRRATDAMPHKASSAPAYPPLTPNQARRGCLTEPRLVASARSPSLYASEVIDLTDDD</sequence>
<accession>A0AAW0QES8</accession>
<name>A0AAW0QES8_9PEZI</name>
<keyword evidence="4" id="KW-1185">Reference proteome</keyword>
<dbReference type="InterPro" id="IPR029060">
    <property type="entry name" value="PIN-like_dom_sf"/>
</dbReference>
<dbReference type="Proteomes" id="UP001392437">
    <property type="component" value="Unassembled WGS sequence"/>
</dbReference>
<dbReference type="PRINTS" id="PR00929">
    <property type="entry name" value="ATHOOK"/>
</dbReference>
<organism evidence="3 4">
    <name type="scientific">Apiospora kogelbergensis</name>
    <dbReference type="NCBI Taxonomy" id="1337665"/>
    <lineage>
        <taxon>Eukaryota</taxon>
        <taxon>Fungi</taxon>
        <taxon>Dikarya</taxon>
        <taxon>Ascomycota</taxon>
        <taxon>Pezizomycotina</taxon>
        <taxon>Sordariomycetes</taxon>
        <taxon>Xylariomycetidae</taxon>
        <taxon>Amphisphaeriales</taxon>
        <taxon>Apiosporaceae</taxon>
        <taxon>Apiospora</taxon>
    </lineage>
</organism>
<dbReference type="GO" id="GO:0006974">
    <property type="term" value="P:DNA damage response"/>
    <property type="evidence" value="ECO:0007669"/>
    <property type="project" value="UniProtKB-ARBA"/>
</dbReference>
<dbReference type="AlphaFoldDB" id="A0AAW0QES8"/>
<feature type="region of interest" description="Disordered" evidence="1">
    <location>
        <begin position="432"/>
        <end position="542"/>
    </location>
</feature>
<dbReference type="InterPro" id="IPR017956">
    <property type="entry name" value="AT_hook_DNA-bd_motif"/>
</dbReference>
<reference evidence="3 4" key="1">
    <citation type="submission" date="2023-01" db="EMBL/GenBank/DDBJ databases">
        <title>Analysis of 21 Apiospora genomes using comparative genomics revels a genus with tremendous synthesis potential of carbohydrate active enzymes and secondary metabolites.</title>
        <authorList>
            <person name="Sorensen T."/>
        </authorList>
    </citation>
    <scope>NUCLEOTIDE SEQUENCE [LARGE SCALE GENOMIC DNA]</scope>
    <source>
        <strain evidence="3 4">CBS 117206</strain>
    </source>
</reference>
<protein>
    <recommendedName>
        <fullName evidence="2">XPG-I domain-containing protein</fullName>
    </recommendedName>
</protein>
<dbReference type="PANTHER" id="PTHR11081">
    <property type="entry name" value="FLAP ENDONUCLEASE FAMILY MEMBER"/>
    <property type="match status" value="1"/>
</dbReference>
<comment type="caution">
    <text evidence="3">The sequence shown here is derived from an EMBL/GenBank/DDBJ whole genome shotgun (WGS) entry which is preliminary data.</text>
</comment>
<dbReference type="GO" id="GO:0017108">
    <property type="term" value="F:5'-flap endonuclease activity"/>
    <property type="evidence" value="ECO:0007669"/>
    <property type="project" value="TreeGrafter"/>
</dbReference>
<evidence type="ECO:0000313" key="4">
    <source>
        <dbReference type="Proteomes" id="UP001392437"/>
    </source>
</evidence>
<dbReference type="Gene3D" id="3.40.50.1010">
    <property type="entry name" value="5'-nuclease"/>
    <property type="match status" value="1"/>
</dbReference>
<feature type="domain" description="XPG-I" evidence="2">
    <location>
        <begin position="143"/>
        <end position="216"/>
    </location>
</feature>
<gene>
    <name evidence="3" type="ORF">PG999_010570</name>
</gene>
<dbReference type="SMART" id="SM00484">
    <property type="entry name" value="XPGI"/>
    <property type="match status" value="1"/>
</dbReference>
<dbReference type="InterPro" id="IPR006084">
    <property type="entry name" value="XPG/Rad2"/>
</dbReference>